<evidence type="ECO:0000313" key="2">
    <source>
        <dbReference type="EMBL" id="TMR03425.1"/>
    </source>
</evidence>
<proteinExistence type="predicted"/>
<dbReference type="AlphaFoldDB" id="A0A5C4JG21"/>
<dbReference type="EMBL" id="VCKW01000040">
    <property type="protein sequence ID" value="TMR03425.1"/>
    <property type="molecule type" value="Genomic_DNA"/>
</dbReference>
<dbReference type="SUPFAM" id="SSF51182">
    <property type="entry name" value="RmlC-like cupins"/>
    <property type="match status" value="1"/>
</dbReference>
<dbReference type="InterPro" id="IPR052538">
    <property type="entry name" value="Flavonoid_dioxygenase-like"/>
</dbReference>
<dbReference type="PANTHER" id="PTHR43346">
    <property type="entry name" value="LIGAND BINDING DOMAIN PROTEIN, PUTATIVE (AFU_ORTHOLOGUE AFUA_6G14370)-RELATED"/>
    <property type="match status" value="1"/>
</dbReference>
<dbReference type="InterPro" id="IPR014710">
    <property type="entry name" value="RmlC-like_jellyroll"/>
</dbReference>
<name>A0A5C4JG21_9ACTN</name>
<keyword evidence="3" id="KW-1185">Reference proteome</keyword>
<sequence length="147" mass="15883">MQRWACRVPAKNDQQGRPAMEPVIARGNRAEVHKGAEGVLAQVLIDPRSTGAKSLALGYISFAAGSSVPPHTREVDEFIYVIEGIATILSCGREFMLDPGDAIYIPAGTEHQHVNKAGETTLRQLYIFSPPGPEQGVMMWPRAGGEA</sequence>
<gene>
    <name evidence="2" type="ORF">ETD83_10510</name>
</gene>
<accession>A0A5C4JG21</accession>
<dbReference type="OrthoDB" id="9791637at2"/>
<dbReference type="PANTHER" id="PTHR43346:SF1">
    <property type="entry name" value="QUERCETIN 2,3-DIOXYGENASE-RELATED"/>
    <property type="match status" value="1"/>
</dbReference>
<dbReference type="InterPro" id="IPR013096">
    <property type="entry name" value="Cupin_2"/>
</dbReference>
<feature type="domain" description="Cupin type-2" evidence="1">
    <location>
        <begin position="60"/>
        <end position="125"/>
    </location>
</feature>
<dbReference type="Proteomes" id="UP000309174">
    <property type="component" value="Unassembled WGS sequence"/>
</dbReference>
<comment type="caution">
    <text evidence="2">The sequence shown here is derived from an EMBL/GenBank/DDBJ whole genome shotgun (WGS) entry which is preliminary data.</text>
</comment>
<evidence type="ECO:0000313" key="3">
    <source>
        <dbReference type="Proteomes" id="UP000309174"/>
    </source>
</evidence>
<dbReference type="Pfam" id="PF07883">
    <property type="entry name" value="Cupin_2"/>
    <property type="match status" value="1"/>
</dbReference>
<evidence type="ECO:0000259" key="1">
    <source>
        <dbReference type="Pfam" id="PF07883"/>
    </source>
</evidence>
<dbReference type="InterPro" id="IPR011051">
    <property type="entry name" value="RmlC_Cupin_sf"/>
</dbReference>
<reference evidence="2 3" key="1">
    <citation type="submission" date="2019-05" db="EMBL/GenBank/DDBJ databases">
        <title>Draft genome sequence of Actinomadura sp. 14C53.</title>
        <authorList>
            <person name="Saricaoglu S."/>
            <person name="Isik K."/>
        </authorList>
    </citation>
    <scope>NUCLEOTIDE SEQUENCE [LARGE SCALE GENOMIC DNA]</scope>
    <source>
        <strain evidence="2 3">14C53</strain>
    </source>
</reference>
<organism evidence="2 3">
    <name type="scientific">Actinomadura soli</name>
    <dbReference type="NCBI Taxonomy" id="2508997"/>
    <lineage>
        <taxon>Bacteria</taxon>
        <taxon>Bacillati</taxon>
        <taxon>Actinomycetota</taxon>
        <taxon>Actinomycetes</taxon>
        <taxon>Streptosporangiales</taxon>
        <taxon>Thermomonosporaceae</taxon>
        <taxon>Actinomadura</taxon>
    </lineage>
</organism>
<dbReference type="Gene3D" id="2.60.120.10">
    <property type="entry name" value="Jelly Rolls"/>
    <property type="match status" value="1"/>
</dbReference>
<protein>
    <submittedName>
        <fullName evidence="2">Cupin domain-containing protein</fullName>
    </submittedName>
</protein>